<dbReference type="EMBL" id="AGBZ02000001">
    <property type="protein sequence ID" value="KAI92703.1"/>
    <property type="molecule type" value="Genomic_DNA"/>
</dbReference>
<organism evidence="2 3">
    <name type="scientific">Spiroplasma melliferum KC3</name>
    <dbReference type="NCBI Taxonomy" id="570509"/>
    <lineage>
        <taxon>Bacteria</taxon>
        <taxon>Bacillati</taxon>
        <taxon>Mycoplasmatota</taxon>
        <taxon>Mollicutes</taxon>
        <taxon>Entomoplasmatales</taxon>
        <taxon>Spiroplasmataceae</taxon>
        <taxon>Spiroplasma</taxon>
    </lineage>
</organism>
<evidence type="ECO:0000313" key="2">
    <source>
        <dbReference type="EMBL" id="KAI92703.1"/>
    </source>
</evidence>
<evidence type="ECO:0000256" key="1">
    <source>
        <dbReference type="SAM" id="Phobius"/>
    </source>
</evidence>
<protein>
    <submittedName>
        <fullName evidence="2">Uncharacterized protein</fullName>
    </submittedName>
</protein>
<proteinExistence type="predicted"/>
<keyword evidence="1" id="KW-1133">Transmembrane helix</keyword>
<feature type="transmembrane region" description="Helical" evidence="1">
    <location>
        <begin position="44"/>
        <end position="66"/>
    </location>
</feature>
<comment type="caution">
    <text evidence="2">The sequence shown here is derived from an EMBL/GenBank/DDBJ whole genome shotgun (WGS) entry which is preliminary data.</text>
</comment>
<accession>A0AAI9T3G1</accession>
<feature type="transmembrane region" description="Helical" evidence="1">
    <location>
        <begin position="7"/>
        <end position="32"/>
    </location>
</feature>
<keyword evidence="1" id="KW-0472">Membrane</keyword>
<dbReference type="Proteomes" id="UP000004057">
    <property type="component" value="Unassembled WGS sequence"/>
</dbReference>
<evidence type="ECO:0000313" key="3">
    <source>
        <dbReference type="Proteomes" id="UP000004057"/>
    </source>
</evidence>
<keyword evidence="1" id="KW-0812">Transmembrane</keyword>
<reference evidence="2 3" key="1">
    <citation type="journal article" date="2012" name="J. Proteome Res.">
        <title>Application of Spiroplasma melliferum proteogenomic profiling for the discovery of virulence factors and pathogenicity mechanisms in host-associated spiroplasmas.</title>
        <authorList>
            <person name="Alexeev D."/>
            <person name="Kostrjukova E."/>
            <person name="Aliper A."/>
            <person name="Popenko A."/>
            <person name="Bazaleev N."/>
            <person name="Tyakht A."/>
            <person name="Selezneva O."/>
            <person name="Akopian T."/>
            <person name="Prichodko E."/>
            <person name="Kondratov I."/>
            <person name="Chukin M."/>
            <person name="Demina I."/>
            <person name="Galyamina M."/>
            <person name="Kamashev D."/>
            <person name="Vanyushkina A."/>
            <person name="Ladygina V."/>
            <person name="Levitskii S."/>
            <person name="Lazarev V."/>
            <person name="Govorun V."/>
        </authorList>
    </citation>
    <scope>NUCLEOTIDE SEQUENCE [LARGE SCALE GENOMIC DNA]</scope>
    <source>
        <strain evidence="2 3">KC3</strain>
    </source>
</reference>
<sequence length="138" mass="15821">MKTSLKNFWIISLITNIIFLLIQVSIMIPLILCQKQLQLSNSDLSQIFFGILIAIILVMFITNWILVKNPLRKLNVTKELAPWQADLGFHIITKYSHLKTEYNGYVWYLKKKGFILLATLGINFGYALICAVVFSILG</sequence>
<name>A0AAI9T3G1_SPIME</name>
<feature type="transmembrane region" description="Helical" evidence="1">
    <location>
        <begin position="114"/>
        <end position="137"/>
    </location>
</feature>
<dbReference type="AlphaFoldDB" id="A0AAI9T3G1"/>
<gene>
    <name evidence="2" type="ORF">SPM_001305</name>
</gene>